<evidence type="ECO:0000313" key="1">
    <source>
        <dbReference type="EMBL" id="MBB3064948.1"/>
    </source>
</evidence>
<name>A0A839SRL9_9PROT</name>
<dbReference type="EMBL" id="JACHXA010000003">
    <property type="protein sequence ID" value="MBB3064948.1"/>
    <property type="molecule type" value="Genomic_DNA"/>
</dbReference>
<dbReference type="Proteomes" id="UP000581135">
    <property type="component" value="Unassembled WGS sequence"/>
</dbReference>
<gene>
    <name evidence="1" type="ORF">FHR98_001227</name>
</gene>
<keyword evidence="2" id="KW-1185">Reference proteome</keyword>
<comment type="caution">
    <text evidence="1">The sequence shown here is derived from an EMBL/GenBank/DDBJ whole genome shotgun (WGS) entry which is preliminary data.</text>
</comment>
<proteinExistence type="predicted"/>
<reference evidence="1 2" key="1">
    <citation type="submission" date="2020-08" db="EMBL/GenBank/DDBJ databases">
        <title>Genomic Encyclopedia of Type Strains, Phase III (KMG-III): the genomes of soil and plant-associated and newly described type strains.</title>
        <authorList>
            <person name="Whitman W."/>
        </authorList>
    </citation>
    <scope>NUCLEOTIDE SEQUENCE [LARGE SCALE GENOMIC DNA]</scope>
    <source>
        <strain evidence="1 2">CECT 8803</strain>
    </source>
</reference>
<dbReference type="AlphaFoldDB" id="A0A839SRL9"/>
<sequence length="137" mass="14506">MPVGSRKNKAVFGNRGALSVLFKRSLIAGSLLLPAIVQPALAELAHYDCTWTGRVGQPFSMTYADGTTYIEGSLGVFGQIAPTEKTETTYRAALELPGGVFAIEWPKNGGAARVAVINLKDEIQGGHPQAAQCTLSE</sequence>
<accession>A0A839SRL9</accession>
<evidence type="ECO:0000313" key="2">
    <source>
        <dbReference type="Proteomes" id="UP000581135"/>
    </source>
</evidence>
<dbReference type="RefSeq" id="WP_183415770.1">
    <property type="nucleotide sequence ID" value="NZ_JACHXA010000003.1"/>
</dbReference>
<protein>
    <submittedName>
        <fullName evidence="1">Uncharacterized protein</fullName>
    </submittedName>
</protein>
<organism evidence="1 2">
    <name type="scientific">Limibacillus halophilus</name>
    <dbReference type="NCBI Taxonomy" id="1579333"/>
    <lineage>
        <taxon>Bacteria</taxon>
        <taxon>Pseudomonadati</taxon>
        <taxon>Pseudomonadota</taxon>
        <taxon>Alphaproteobacteria</taxon>
        <taxon>Rhodospirillales</taxon>
        <taxon>Rhodovibrionaceae</taxon>
        <taxon>Limibacillus</taxon>
    </lineage>
</organism>